<accession>A0A839N7I7</accession>
<name>A0A839N7I7_9MICO</name>
<dbReference type="Proteomes" id="UP000559182">
    <property type="component" value="Unassembled WGS sequence"/>
</dbReference>
<dbReference type="EMBL" id="JACHVQ010000001">
    <property type="protein sequence ID" value="MBB2892103.1"/>
    <property type="molecule type" value="Genomic_DNA"/>
</dbReference>
<evidence type="ECO:0000313" key="1">
    <source>
        <dbReference type="EMBL" id="MBB2892103.1"/>
    </source>
</evidence>
<protein>
    <submittedName>
        <fullName evidence="1">Uncharacterized protein</fullName>
    </submittedName>
</protein>
<keyword evidence="2" id="KW-1185">Reference proteome</keyword>
<organism evidence="1 2">
    <name type="scientific">Flexivirga oryzae</name>
    <dbReference type="NCBI Taxonomy" id="1794944"/>
    <lineage>
        <taxon>Bacteria</taxon>
        <taxon>Bacillati</taxon>
        <taxon>Actinomycetota</taxon>
        <taxon>Actinomycetes</taxon>
        <taxon>Micrococcales</taxon>
        <taxon>Dermacoccaceae</taxon>
        <taxon>Flexivirga</taxon>
    </lineage>
</organism>
<dbReference type="AlphaFoldDB" id="A0A839N7I7"/>
<reference evidence="1 2" key="1">
    <citation type="submission" date="2020-08" db="EMBL/GenBank/DDBJ databases">
        <title>Sequencing the genomes of 1000 actinobacteria strains.</title>
        <authorList>
            <person name="Klenk H.-P."/>
        </authorList>
    </citation>
    <scope>NUCLEOTIDE SEQUENCE [LARGE SCALE GENOMIC DNA]</scope>
    <source>
        <strain evidence="1 2">DSM 105369</strain>
    </source>
</reference>
<dbReference type="RefSeq" id="WP_183320262.1">
    <property type="nucleotide sequence ID" value="NZ_JACHVQ010000001.1"/>
</dbReference>
<evidence type="ECO:0000313" key="2">
    <source>
        <dbReference type="Proteomes" id="UP000559182"/>
    </source>
</evidence>
<gene>
    <name evidence="1" type="ORF">FHU39_002087</name>
</gene>
<proteinExistence type="predicted"/>
<comment type="caution">
    <text evidence="1">The sequence shown here is derived from an EMBL/GenBank/DDBJ whole genome shotgun (WGS) entry which is preliminary data.</text>
</comment>
<sequence length="53" mass="5908">MQNRNRSAAEARLCLLLDEGDENKSYSEPTTDQTTADGYAVDLMFPTEDRPNG</sequence>